<organism evidence="5 6">
    <name type="scientific">Nitrincola tapanii</name>
    <dbReference type="NCBI Taxonomy" id="1708751"/>
    <lineage>
        <taxon>Bacteria</taxon>
        <taxon>Pseudomonadati</taxon>
        <taxon>Pseudomonadota</taxon>
        <taxon>Gammaproteobacteria</taxon>
        <taxon>Oceanospirillales</taxon>
        <taxon>Oceanospirillaceae</taxon>
        <taxon>Nitrincola</taxon>
    </lineage>
</organism>
<dbReference type="RefSeq" id="WP_149391047.1">
    <property type="nucleotide sequence ID" value="NZ_SMRS01000006.1"/>
</dbReference>
<keyword evidence="3 4" id="KW-0143">Chaperone</keyword>
<dbReference type="AlphaFoldDB" id="A0A5A9W1G1"/>
<name>A0A5A9W1G1_9GAMM</name>
<comment type="caution">
    <text evidence="5">The sequence shown here is derived from an EMBL/GenBank/DDBJ whole genome shotgun (WGS) entry which is preliminary data.</text>
</comment>
<protein>
    <recommendedName>
        <fullName evidence="4">Urease accessory protein UreD</fullName>
    </recommendedName>
</protein>
<dbReference type="PANTHER" id="PTHR33643:SF1">
    <property type="entry name" value="UREASE ACCESSORY PROTEIN D"/>
    <property type="match status" value="1"/>
</dbReference>
<dbReference type="GO" id="GO:0016151">
    <property type="term" value="F:nickel cation binding"/>
    <property type="evidence" value="ECO:0007669"/>
    <property type="project" value="UniProtKB-UniRule"/>
</dbReference>
<evidence type="ECO:0000313" key="5">
    <source>
        <dbReference type="EMBL" id="KAA0874314.1"/>
    </source>
</evidence>
<sequence>MNAAVPPVGGWQAHLELGYAEREGATRLIHSQRRGPLTVQRPFYPEGPVCHTYLLHPPGGVVGSDELSLEVHSQTGAQVLITTPGATKFYRSGGRLARFQQCLRVDAGASLEWFPQENIFFPGAEVEMRTDLYLCQGARFIGWEMQCLGRPVIQERFDQGHIHARTQVWIDGRRHLLEHFVCNGVDLQQAAAGLRQAPMQASLLIYPATPQLLESLQALLAEITPPEIQAGATCLDELLVVRALGQQTQPLLSLFSALWAECRPQVLGRPASTPRIWAT</sequence>
<evidence type="ECO:0000256" key="1">
    <source>
        <dbReference type="ARBA" id="ARBA00007177"/>
    </source>
</evidence>
<dbReference type="Proteomes" id="UP000325302">
    <property type="component" value="Unassembled WGS sequence"/>
</dbReference>
<dbReference type="Pfam" id="PF01774">
    <property type="entry name" value="UreD"/>
    <property type="match status" value="1"/>
</dbReference>
<evidence type="ECO:0000256" key="2">
    <source>
        <dbReference type="ARBA" id="ARBA00022988"/>
    </source>
</evidence>
<dbReference type="HAMAP" id="MF_01384">
    <property type="entry name" value="UreD"/>
    <property type="match status" value="1"/>
</dbReference>
<evidence type="ECO:0000256" key="3">
    <source>
        <dbReference type="ARBA" id="ARBA00023186"/>
    </source>
</evidence>
<proteinExistence type="inferred from homology"/>
<accession>A0A5A9W1G1</accession>
<evidence type="ECO:0000256" key="4">
    <source>
        <dbReference type="HAMAP-Rule" id="MF_01384"/>
    </source>
</evidence>
<keyword evidence="2 4" id="KW-0996">Nickel insertion</keyword>
<dbReference type="OrthoDB" id="9798842at2"/>
<dbReference type="GO" id="GO:0005737">
    <property type="term" value="C:cytoplasm"/>
    <property type="evidence" value="ECO:0007669"/>
    <property type="project" value="UniProtKB-SubCell"/>
</dbReference>
<evidence type="ECO:0000313" key="6">
    <source>
        <dbReference type="Proteomes" id="UP000325302"/>
    </source>
</evidence>
<comment type="function">
    <text evidence="4">Required for maturation of urease via the functional incorporation of the urease nickel metallocenter.</text>
</comment>
<comment type="similarity">
    <text evidence="1 4">Belongs to the UreD family.</text>
</comment>
<reference evidence="5 6" key="1">
    <citation type="submission" date="2019-03" db="EMBL/GenBank/DDBJ databases">
        <title>Nitrincola sp. nov. isolated from an Indian soda lake.</title>
        <authorList>
            <person name="Joshi A."/>
            <person name="Thite S.V."/>
            <person name="Joseph N."/>
            <person name="Dhotre D."/>
            <person name="Moorthy M."/>
            <person name="Shouche Y.S."/>
        </authorList>
    </citation>
    <scope>NUCLEOTIDE SEQUENCE [LARGE SCALE GENOMIC DNA]</scope>
    <source>
        <strain evidence="5 6">MEB193</strain>
    </source>
</reference>
<comment type="subunit">
    <text evidence="4">UreD, UreF and UreG form a complex that acts as a GTP-hydrolysis-dependent molecular chaperone, activating the urease apoprotein by helping to assemble the nickel containing metallocenter of UreC. The UreE protein probably delivers the nickel.</text>
</comment>
<keyword evidence="6" id="KW-1185">Reference proteome</keyword>
<comment type="subcellular location">
    <subcellularLocation>
        <location evidence="4">Cytoplasm</location>
    </subcellularLocation>
</comment>
<dbReference type="PANTHER" id="PTHR33643">
    <property type="entry name" value="UREASE ACCESSORY PROTEIN D"/>
    <property type="match status" value="1"/>
</dbReference>
<gene>
    <name evidence="4" type="primary">ureD</name>
    <name evidence="5" type="ORF">E1H14_08535</name>
</gene>
<dbReference type="InterPro" id="IPR002669">
    <property type="entry name" value="UreD"/>
</dbReference>
<keyword evidence="4" id="KW-0963">Cytoplasm</keyword>
<dbReference type="EMBL" id="SMRS01000006">
    <property type="protein sequence ID" value="KAA0874314.1"/>
    <property type="molecule type" value="Genomic_DNA"/>
</dbReference>